<dbReference type="SUPFAM" id="SSF55874">
    <property type="entry name" value="ATPase domain of HSP90 chaperone/DNA topoisomerase II/histidine kinase"/>
    <property type="match status" value="1"/>
</dbReference>
<feature type="transmembrane region" description="Helical" evidence="13">
    <location>
        <begin position="31"/>
        <end position="53"/>
    </location>
</feature>
<evidence type="ECO:0000256" key="1">
    <source>
        <dbReference type="ARBA" id="ARBA00000085"/>
    </source>
</evidence>
<dbReference type="PRINTS" id="PR00344">
    <property type="entry name" value="BCTRLSENSOR"/>
</dbReference>
<feature type="domain" description="Histidine kinase" evidence="14">
    <location>
        <begin position="120"/>
        <end position="338"/>
    </location>
</feature>
<sequence length="346" mass="39846">MRYDKITFLLLLQLIIMTCFLFIDVKGLTEGFLRGGLFTVLFVITGLLIVIRLEFLTKVKRMIEELRRATHGNFQTRLLANEDYLFNEMIFCMNELIDQLEKVQVQAIKSKAARRSLLSSISHDIRTPLTSMIGYVDALKDNVATSDKERREYLEIISKKSSGLKHVIDEMFHMAKLDADEIPLQLELLDFAEMVRESLIEFLPELKTYQMELKVCIPEEKCLIVADRLSLFRIMNNMIKNAVQYGKKGKVLGIELTENDKEYQLSIWDKGPGISREDVPHVFDRMYRTDRARNSLHGGSGLGLAIAKSLVEKHSGKIWVESEPEIKTTFGFSISKQKQHGMEFKN</sequence>
<keyword evidence="4" id="KW-0597">Phosphoprotein</keyword>
<evidence type="ECO:0000256" key="5">
    <source>
        <dbReference type="ARBA" id="ARBA00022679"/>
    </source>
</evidence>
<evidence type="ECO:0000256" key="4">
    <source>
        <dbReference type="ARBA" id="ARBA00022553"/>
    </source>
</evidence>
<dbReference type="InterPro" id="IPR036890">
    <property type="entry name" value="HATPase_C_sf"/>
</dbReference>
<evidence type="ECO:0000256" key="2">
    <source>
        <dbReference type="ARBA" id="ARBA00004141"/>
    </source>
</evidence>
<dbReference type="FunFam" id="3.30.565.10:FF:000013">
    <property type="entry name" value="Two-component sensor histidine kinase"/>
    <property type="match status" value="1"/>
</dbReference>
<dbReference type="EC" id="2.7.13.3" evidence="3"/>
<evidence type="ECO:0000256" key="12">
    <source>
        <dbReference type="ARBA" id="ARBA00023136"/>
    </source>
</evidence>
<comment type="subcellular location">
    <subcellularLocation>
        <location evidence="2">Membrane</location>
        <topology evidence="2">Multi-pass membrane protein</topology>
    </subcellularLocation>
</comment>
<dbReference type="Gene3D" id="3.30.565.10">
    <property type="entry name" value="Histidine kinase-like ATPase, C-terminal domain"/>
    <property type="match status" value="1"/>
</dbReference>
<evidence type="ECO:0000256" key="10">
    <source>
        <dbReference type="ARBA" id="ARBA00022989"/>
    </source>
</evidence>
<evidence type="ECO:0000256" key="7">
    <source>
        <dbReference type="ARBA" id="ARBA00022741"/>
    </source>
</evidence>
<dbReference type="InterPro" id="IPR003661">
    <property type="entry name" value="HisK_dim/P_dom"/>
</dbReference>
<gene>
    <name evidence="15" type="primary">phoR_4</name>
    <name evidence="15" type="ORF">BRLA_c009780</name>
</gene>
<dbReference type="CDD" id="cd00082">
    <property type="entry name" value="HisKA"/>
    <property type="match status" value="1"/>
</dbReference>
<evidence type="ECO:0000256" key="11">
    <source>
        <dbReference type="ARBA" id="ARBA00023012"/>
    </source>
</evidence>
<dbReference type="SMART" id="SM00387">
    <property type="entry name" value="HATPase_c"/>
    <property type="match status" value="1"/>
</dbReference>
<proteinExistence type="predicted"/>
<evidence type="ECO:0000259" key="14">
    <source>
        <dbReference type="PROSITE" id="PS50109"/>
    </source>
</evidence>
<keyword evidence="7" id="KW-0547">Nucleotide-binding</keyword>
<dbReference type="GO" id="GO:0005524">
    <property type="term" value="F:ATP binding"/>
    <property type="evidence" value="ECO:0007669"/>
    <property type="project" value="UniProtKB-KW"/>
</dbReference>
<dbReference type="EMBL" id="CP007806">
    <property type="protein sequence ID" value="AIG25318.1"/>
    <property type="molecule type" value="Genomic_DNA"/>
</dbReference>
<dbReference type="GO" id="GO:0005886">
    <property type="term" value="C:plasma membrane"/>
    <property type="evidence" value="ECO:0007669"/>
    <property type="project" value="TreeGrafter"/>
</dbReference>
<keyword evidence="8" id="KW-0418">Kinase</keyword>
<name>A0A075R286_BRELA</name>
<reference evidence="15 16" key="1">
    <citation type="journal article" date="2011" name="J. Bacteriol.">
        <title>Genome sequence of Brevibacillus laterosporus LMG 15441, a pathogen of invertebrates.</title>
        <authorList>
            <person name="Djukic M."/>
            <person name="Poehlein A."/>
            <person name="Thurmer A."/>
            <person name="Daniel R."/>
        </authorList>
    </citation>
    <scope>NUCLEOTIDE SEQUENCE [LARGE SCALE GENOMIC DNA]</scope>
    <source>
        <strain evidence="15 16">LMG 15441</strain>
    </source>
</reference>
<evidence type="ECO:0000256" key="9">
    <source>
        <dbReference type="ARBA" id="ARBA00022840"/>
    </source>
</evidence>
<keyword evidence="11" id="KW-0902">Two-component regulatory system</keyword>
<keyword evidence="16" id="KW-1185">Reference proteome</keyword>
<dbReference type="Pfam" id="PF02518">
    <property type="entry name" value="HATPase_c"/>
    <property type="match status" value="1"/>
</dbReference>
<dbReference type="STRING" id="1042163.BRLA_c009780"/>
<dbReference type="RefSeq" id="WP_003335165.1">
    <property type="nucleotide sequence ID" value="NZ_CP007806.1"/>
</dbReference>
<evidence type="ECO:0000256" key="13">
    <source>
        <dbReference type="SAM" id="Phobius"/>
    </source>
</evidence>
<evidence type="ECO:0000256" key="8">
    <source>
        <dbReference type="ARBA" id="ARBA00022777"/>
    </source>
</evidence>
<keyword evidence="12 13" id="KW-0472">Membrane</keyword>
<dbReference type="GO" id="GO:0000155">
    <property type="term" value="F:phosphorelay sensor kinase activity"/>
    <property type="evidence" value="ECO:0007669"/>
    <property type="project" value="InterPro"/>
</dbReference>
<dbReference type="InterPro" id="IPR003594">
    <property type="entry name" value="HATPase_dom"/>
</dbReference>
<dbReference type="eggNOG" id="COG2205">
    <property type="taxonomic scope" value="Bacteria"/>
</dbReference>
<evidence type="ECO:0000313" key="16">
    <source>
        <dbReference type="Proteomes" id="UP000005850"/>
    </source>
</evidence>
<comment type="catalytic activity">
    <reaction evidence="1">
        <text>ATP + protein L-histidine = ADP + protein N-phospho-L-histidine.</text>
        <dbReference type="EC" id="2.7.13.3"/>
    </reaction>
</comment>
<keyword evidence="5 15" id="KW-0808">Transferase</keyword>
<dbReference type="SMART" id="SM00388">
    <property type="entry name" value="HisKA"/>
    <property type="match status" value="1"/>
</dbReference>
<evidence type="ECO:0000313" key="15">
    <source>
        <dbReference type="EMBL" id="AIG25318.1"/>
    </source>
</evidence>
<dbReference type="SUPFAM" id="SSF47384">
    <property type="entry name" value="Homodimeric domain of signal transducing histidine kinase"/>
    <property type="match status" value="1"/>
</dbReference>
<dbReference type="HOGENOM" id="CLU_000445_89_3_9"/>
<evidence type="ECO:0000256" key="6">
    <source>
        <dbReference type="ARBA" id="ARBA00022692"/>
    </source>
</evidence>
<dbReference type="InterPro" id="IPR050398">
    <property type="entry name" value="HssS/ArlS-like"/>
</dbReference>
<dbReference type="InterPro" id="IPR036097">
    <property type="entry name" value="HisK_dim/P_sf"/>
</dbReference>
<keyword evidence="10 13" id="KW-1133">Transmembrane helix</keyword>
<dbReference type="PANTHER" id="PTHR45528">
    <property type="entry name" value="SENSOR HISTIDINE KINASE CPXA"/>
    <property type="match status" value="1"/>
</dbReference>
<evidence type="ECO:0000256" key="3">
    <source>
        <dbReference type="ARBA" id="ARBA00012438"/>
    </source>
</evidence>
<dbReference type="PANTHER" id="PTHR45528:SF8">
    <property type="entry name" value="HISTIDINE KINASE"/>
    <property type="match status" value="1"/>
</dbReference>
<accession>A0A075R286</accession>
<dbReference type="InterPro" id="IPR004358">
    <property type="entry name" value="Sig_transdc_His_kin-like_C"/>
</dbReference>
<dbReference type="InterPro" id="IPR005467">
    <property type="entry name" value="His_kinase_dom"/>
</dbReference>
<protein>
    <recommendedName>
        <fullName evidence="3">histidine kinase</fullName>
        <ecNumber evidence="3">2.7.13.3</ecNumber>
    </recommendedName>
</protein>
<dbReference type="Gene3D" id="1.10.287.130">
    <property type="match status" value="1"/>
</dbReference>
<keyword evidence="9" id="KW-0067">ATP-binding</keyword>
<organism evidence="15 16">
    <name type="scientific">Brevibacillus laterosporus LMG 15441</name>
    <dbReference type="NCBI Taxonomy" id="1042163"/>
    <lineage>
        <taxon>Bacteria</taxon>
        <taxon>Bacillati</taxon>
        <taxon>Bacillota</taxon>
        <taxon>Bacilli</taxon>
        <taxon>Bacillales</taxon>
        <taxon>Paenibacillaceae</taxon>
        <taxon>Brevibacillus</taxon>
    </lineage>
</organism>
<dbReference type="Proteomes" id="UP000005850">
    <property type="component" value="Chromosome"/>
</dbReference>
<dbReference type="Pfam" id="PF00512">
    <property type="entry name" value="HisKA"/>
    <property type="match status" value="1"/>
</dbReference>
<dbReference type="KEGG" id="blr:BRLA_c009780"/>
<keyword evidence="6 13" id="KW-0812">Transmembrane</keyword>
<dbReference type="PROSITE" id="PS50109">
    <property type="entry name" value="HIS_KIN"/>
    <property type="match status" value="1"/>
</dbReference>
<dbReference type="AlphaFoldDB" id="A0A075R286"/>
<feature type="transmembrane region" description="Helical" evidence="13">
    <location>
        <begin position="7"/>
        <end position="25"/>
    </location>
</feature>